<dbReference type="Proteomes" id="UP000824120">
    <property type="component" value="Chromosome 2"/>
</dbReference>
<dbReference type="InterPro" id="IPR012334">
    <property type="entry name" value="Pectin_lyas_fold"/>
</dbReference>
<dbReference type="InterPro" id="IPR011050">
    <property type="entry name" value="Pectin_lyase_fold/virulence"/>
</dbReference>
<proteinExistence type="predicted"/>
<name>A0A9J6AJT8_SOLCO</name>
<evidence type="ECO:0000256" key="1">
    <source>
        <dbReference type="ARBA" id="ARBA00023239"/>
    </source>
</evidence>
<dbReference type="PANTHER" id="PTHR31683">
    <property type="entry name" value="PECTATE LYASE 18-RELATED"/>
    <property type="match status" value="1"/>
</dbReference>
<gene>
    <name evidence="4" type="ORF">H5410_009505</name>
</gene>
<dbReference type="SUPFAM" id="SSF51126">
    <property type="entry name" value="Pectin lyase-like"/>
    <property type="match status" value="1"/>
</dbReference>
<accession>A0A9J6AJT8</accession>
<sequence length="129" mass="14890">MRIHDEIGYGEKRDRSRTAHSQHCGRQWWDDQRRGGPHWTTDTEQWRCFYDGIVDAVEGSTDVTISNSYFTEHNQVMLFGASDGSSIDKKMQITVAFNHFGKRLMSKSTTLYKPPAFHKISHSGFGYKV</sequence>
<keyword evidence="5" id="KW-1185">Reference proteome</keyword>
<keyword evidence="1" id="KW-0456">Lyase</keyword>
<organism evidence="4 5">
    <name type="scientific">Solanum commersonii</name>
    <name type="common">Commerson's wild potato</name>
    <name type="synonym">Commerson's nightshade</name>
    <dbReference type="NCBI Taxonomy" id="4109"/>
    <lineage>
        <taxon>Eukaryota</taxon>
        <taxon>Viridiplantae</taxon>
        <taxon>Streptophyta</taxon>
        <taxon>Embryophyta</taxon>
        <taxon>Tracheophyta</taxon>
        <taxon>Spermatophyta</taxon>
        <taxon>Magnoliopsida</taxon>
        <taxon>eudicotyledons</taxon>
        <taxon>Gunneridae</taxon>
        <taxon>Pentapetalae</taxon>
        <taxon>asterids</taxon>
        <taxon>lamiids</taxon>
        <taxon>Solanales</taxon>
        <taxon>Solanaceae</taxon>
        <taxon>Solanoideae</taxon>
        <taxon>Solaneae</taxon>
        <taxon>Solanum</taxon>
    </lineage>
</organism>
<feature type="domain" description="Pectate lyase" evidence="3">
    <location>
        <begin position="23"/>
        <end position="100"/>
    </location>
</feature>
<dbReference type="InterPro" id="IPR045032">
    <property type="entry name" value="PEL"/>
</dbReference>
<evidence type="ECO:0000313" key="4">
    <source>
        <dbReference type="EMBL" id="KAG5624287.1"/>
    </source>
</evidence>
<evidence type="ECO:0000259" key="3">
    <source>
        <dbReference type="Pfam" id="PF00544"/>
    </source>
</evidence>
<comment type="caution">
    <text evidence="4">The sequence shown here is derived from an EMBL/GenBank/DDBJ whole genome shotgun (WGS) entry which is preliminary data.</text>
</comment>
<protein>
    <recommendedName>
        <fullName evidence="3">Pectate lyase domain-containing protein</fullName>
    </recommendedName>
</protein>
<reference evidence="4 5" key="1">
    <citation type="submission" date="2020-09" db="EMBL/GenBank/DDBJ databases">
        <title>De no assembly of potato wild relative species, Solanum commersonii.</title>
        <authorList>
            <person name="Cho K."/>
        </authorList>
    </citation>
    <scope>NUCLEOTIDE SEQUENCE [LARGE SCALE GENOMIC DNA]</scope>
    <source>
        <strain evidence="4">LZ3.2</strain>
        <tissue evidence="4">Leaf</tissue>
    </source>
</reference>
<dbReference type="OrthoDB" id="1637350at2759"/>
<dbReference type="EMBL" id="JACXVP010000002">
    <property type="protein sequence ID" value="KAG5624287.1"/>
    <property type="molecule type" value="Genomic_DNA"/>
</dbReference>
<evidence type="ECO:0000256" key="2">
    <source>
        <dbReference type="SAM" id="MobiDB-lite"/>
    </source>
</evidence>
<feature type="region of interest" description="Disordered" evidence="2">
    <location>
        <begin position="1"/>
        <end position="21"/>
    </location>
</feature>
<dbReference type="Pfam" id="PF00544">
    <property type="entry name" value="Pectate_lyase_4"/>
    <property type="match status" value="1"/>
</dbReference>
<dbReference type="PANTHER" id="PTHR31683:SF181">
    <property type="entry name" value="PECTATE LYASE 6-RELATED"/>
    <property type="match status" value="1"/>
</dbReference>
<dbReference type="Gene3D" id="2.160.20.10">
    <property type="entry name" value="Single-stranded right-handed beta-helix, Pectin lyase-like"/>
    <property type="match status" value="1"/>
</dbReference>
<dbReference type="InterPro" id="IPR002022">
    <property type="entry name" value="Pec_lyase"/>
</dbReference>
<feature type="compositionally biased region" description="Basic and acidic residues" evidence="2">
    <location>
        <begin position="1"/>
        <end position="17"/>
    </location>
</feature>
<dbReference type="GO" id="GO:0030570">
    <property type="term" value="F:pectate lyase activity"/>
    <property type="evidence" value="ECO:0007669"/>
    <property type="project" value="InterPro"/>
</dbReference>
<evidence type="ECO:0000313" key="5">
    <source>
        <dbReference type="Proteomes" id="UP000824120"/>
    </source>
</evidence>
<dbReference type="AlphaFoldDB" id="A0A9J6AJT8"/>